<feature type="domain" description="Sigma-54 factor interaction" evidence="8">
    <location>
        <begin position="152"/>
        <end position="381"/>
    </location>
</feature>
<organism evidence="10 11">
    <name type="scientific">Koribacter versatilis (strain Ellin345)</name>
    <dbReference type="NCBI Taxonomy" id="204669"/>
    <lineage>
        <taxon>Bacteria</taxon>
        <taxon>Pseudomonadati</taxon>
        <taxon>Acidobacteriota</taxon>
        <taxon>Terriglobia</taxon>
        <taxon>Terriglobales</taxon>
        <taxon>Candidatus Korobacteraceae</taxon>
        <taxon>Candidatus Korobacter</taxon>
    </lineage>
</organism>
<dbReference type="STRING" id="204669.Acid345_4134"/>
<feature type="coiled-coil region" evidence="7">
    <location>
        <begin position="473"/>
        <end position="500"/>
    </location>
</feature>
<dbReference type="InterPro" id="IPR001789">
    <property type="entry name" value="Sig_transdc_resp-reg_receiver"/>
</dbReference>
<dbReference type="SMART" id="SM00448">
    <property type="entry name" value="REC"/>
    <property type="match status" value="1"/>
</dbReference>
<dbReference type="SUPFAM" id="SSF52172">
    <property type="entry name" value="CheY-like"/>
    <property type="match status" value="1"/>
</dbReference>
<dbReference type="GO" id="GO:0005524">
    <property type="term" value="F:ATP binding"/>
    <property type="evidence" value="ECO:0007669"/>
    <property type="project" value="UniProtKB-KW"/>
</dbReference>
<dbReference type="OrthoDB" id="110806at2"/>
<evidence type="ECO:0000256" key="7">
    <source>
        <dbReference type="SAM" id="Coils"/>
    </source>
</evidence>
<dbReference type="InterPro" id="IPR003593">
    <property type="entry name" value="AAA+_ATPase"/>
</dbReference>
<dbReference type="InterPro" id="IPR058031">
    <property type="entry name" value="AAA_lid_NorR"/>
</dbReference>
<dbReference type="GO" id="GO:0006355">
    <property type="term" value="P:regulation of DNA-templated transcription"/>
    <property type="evidence" value="ECO:0007669"/>
    <property type="project" value="InterPro"/>
</dbReference>
<dbReference type="PROSITE" id="PS50110">
    <property type="entry name" value="RESPONSE_REGULATORY"/>
    <property type="match status" value="1"/>
</dbReference>
<dbReference type="eggNOG" id="COG2204">
    <property type="taxonomic scope" value="Bacteria"/>
</dbReference>
<keyword evidence="6" id="KW-0597">Phosphoprotein</keyword>
<protein>
    <submittedName>
        <fullName evidence="10">Two component, sigma54 specific, transcriptional regulator, Fis family</fullName>
    </submittedName>
</protein>
<evidence type="ECO:0000313" key="10">
    <source>
        <dbReference type="EMBL" id="ABF43134.1"/>
    </source>
</evidence>
<keyword evidence="3" id="KW-0805">Transcription regulation</keyword>
<dbReference type="SUPFAM" id="SSF52540">
    <property type="entry name" value="P-loop containing nucleoside triphosphate hydrolases"/>
    <property type="match status" value="1"/>
</dbReference>
<dbReference type="PROSITE" id="PS00676">
    <property type="entry name" value="SIGMA54_INTERACT_2"/>
    <property type="match status" value="1"/>
</dbReference>
<dbReference type="InterPro" id="IPR002078">
    <property type="entry name" value="Sigma_54_int"/>
</dbReference>
<keyword evidence="4" id="KW-0238">DNA-binding</keyword>
<name>Q1IJ16_KORVE</name>
<evidence type="ECO:0000256" key="2">
    <source>
        <dbReference type="ARBA" id="ARBA00022840"/>
    </source>
</evidence>
<evidence type="ECO:0000259" key="9">
    <source>
        <dbReference type="PROSITE" id="PS50110"/>
    </source>
</evidence>
<keyword evidence="5" id="KW-0804">Transcription</keyword>
<dbReference type="KEGG" id="aba:Acid345_4134"/>
<keyword evidence="7" id="KW-0175">Coiled coil</keyword>
<dbReference type="PANTHER" id="PTHR32071:SF57">
    <property type="entry name" value="C4-DICARBOXYLATE TRANSPORT TRANSCRIPTIONAL REGULATORY PROTEIN DCTD"/>
    <property type="match status" value="1"/>
</dbReference>
<feature type="modified residue" description="4-aspartylphosphate" evidence="6">
    <location>
        <position position="63"/>
    </location>
</feature>
<accession>Q1IJ16</accession>
<dbReference type="GO" id="GO:0043565">
    <property type="term" value="F:sequence-specific DNA binding"/>
    <property type="evidence" value="ECO:0007669"/>
    <property type="project" value="InterPro"/>
</dbReference>
<dbReference type="SUPFAM" id="SSF46689">
    <property type="entry name" value="Homeodomain-like"/>
    <property type="match status" value="1"/>
</dbReference>
<dbReference type="InterPro" id="IPR011006">
    <property type="entry name" value="CheY-like_superfamily"/>
</dbReference>
<dbReference type="PROSITE" id="PS00688">
    <property type="entry name" value="SIGMA54_INTERACT_3"/>
    <property type="match status" value="1"/>
</dbReference>
<dbReference type="EMBL" id="CP000360">
    <property type="protein sequence ID" value="ABF43134.1"/>
    <property type="molecule type" value="Genomic_DNA"/>
</dbReference>
<evidence type="ECO:0000256" key="1">
    <source>
        <dbReference type="ARBA" id="ARBA00022741"/>
    </source>
</evidence>
<dbReference type="InterPro" id="IPR027417">
    <property type="entry name" value="P-loop_NTPase"/>
</dbReference>
<evidence type="ECO:0000256" key="4">
    <source>
        <dbReference type="ARBA" id="ARBA00023125"/>
    </source>
</evidence>
<dbReference type="AlphaFoldDB" id="Q1IJ16"/>
<evidence type="ECO:0000256" key="6">
    <source>
        <dbReference type="PROSITE-ProRule" id="PRU00169"/>
    </source>
</evidence>
<sequence length="503" mass="56516">MMGSYRMLPAQKTRVLIVDEDVSLARFLQSYLTRRNYDVSSATSGDEAIRMFRVCDPALVLLDAMPNLSGVETLERIKQIKPEVTVIMTSGASNPEVIFKVSKLGAEDYLVKPFDPAELDRRIAKIVDRQRVSSEVVQLRDQVRRNHDFVALFGTSPKMEEVKETIEQVADTTATVLIRGESGTGKEVVARMIYAQSSRREKPFVKVNCAAIPNELLESELFGYEPGAFTGANRQKLGKFDQAHGGTIFLDEISEMHPALQAKLLHVLQDGEFARLGGKRDIAVDVRVLAATNKPLERAVGEGLFREDLFYRLNVVTVHIPPLRERQAEIAVFLDYFLHKYSEFYGKNPPPFSEYAIQRMIEYTWPGNIRELENLVKRYVIVGNEAQIIRELSTHKPVISSISGASPLWGLPKEVPPPVNDAASRVTAMPPKPANGEETMSLLEIGRRAAQAAEREAIERVLNQTRWNRRQAAKILKISYKALLNKLKVIEEQISAERKTSAS</sequence>
<proteinExistence type="predicted"/>
<dbReference type="CDD" id="cd00009">
    <property type="entry name" value="AAA"/>
    <property type="match status" value="1"/>
</dbReference>
<dbReference type="CDD" id="cd00156">
    <property type="entry name" value="REC"/>
    <property type="match status" value="1"/>
</dbReference>
<feature type="domain" description="Response regulatory" evidence="9">
    <location>
        <begin position="14"/>
        <end position="127"/>
    </location>
</feature>
<dbReference type="InterPro" id="IPR002197">
    <property type="entry name" value="HTH_Fis"/>
</dbReference>
<dbReference type="Gene3D" id="1.10.8.60">
    <property type="match status" value="1"/>
</dbReference>
<dbReference type="Proteomes" id="UP000002432">
    <property type="component" value="Chromosome"/>
</dbReference>
<keyword evidence="11" id="KW-1185">Reference proteome</keyword>
<dbReference type="HOGENOM" id="CLU_000445_0_6_0"/>
<evidence type="ECO:0000259" key="8">
    <source>
        <dbReference type="PROSITE" id="PS50045"/>
    </source>
</evidence>
<dbReference type="SMART" id="SM00382">
    <property type="entry name" value="AAA"/>
    <property type="match status" value="1"/>
</dbReference>
<dbReference type="InterPro" id="IPR025662">
    <property type="entry name" value="Sigma_54_int_dom_ATP-bd_1"/>
</dbReference>
<dbReference type="InterPro" id="IPR009057">
    <property type="entry name" value="Homeodomain-like_sf"/>
</dbReference>
<gene>
    <name evidence="10" type="ordered locus">Acid345_4134</name>
</gene>
<dbReference type="EnsemblBacteria" id="ABF43134">
    <property type="protein sequence ID" value="ABF43134"/>
    <property type="gene ID" value="Acid345_4134"/>
</dbReference>
<evidence type="ECO:0000256" key="3">
    <source>
        <dbReference type="ARBA" id="ARBA00023015"/>
    </source>
</evidence>
<reference evidence="10 11" key="1">
    <citation type="journal article" date="2009" name="Appl. Environ. Microbiol.">
        <title>Three genomes from the phylum Acidobacteria provide insight into the lifestyles of these microorganisms in soils.</title>
        <authorList>
            <person name="Ward N.L."/>
            <person name="Challacombe J.F."/>
            <person name="Janssen P.H."/>
            <person name="Henrissat B."/>
            <person name="Coutinho P.M."/>
            <person name="Wu M."/>
            <person name="Xie G."/>
            <person name="Haft D.H."/>
            <person name="Sait M."/>
            <person name="Badger J."/>
            <person name="Barabote R.D."/>
            <person name="Bradley B."/>
            <person name="Brettin T.S."/>
            <person name="Brinkac L.M."/>
            <person name="Bruce D."/>
            <person name="Creasy T."/>
            <person name="Daugherty S.C."/>
            <person name="Davidsen T.M."/>
            <person name="DeBoy R.T."/>
            <person name="Detter J.C."/>
            <person name="Dodson R.J."/>
            <person name="Durkin A.S."/>
            <person name="Ganapathy A."/>
            <person name="Gwinn-Giglio M."/>
            <person name="Han C.S."/>
            <person name="Khouri H."/>
            <person name="Kiss H."/>
            <person name="Kothari S.P."/>
            <person name="Madupu R."/>
            <person name="Nelson K.E."/>
            <person name="Nelson W.C."/>
            <person name="Paulsen I."/>
            <person name="Penn K."/>
            <person name="Ren Q."/>
            <person name="Rosovitz M.J."/>
            <person name="Selengut J.D."/>
            <person name="Shrivastava S."/>
            <person name="Sullivan S.A."/>
            <person name="Tapia R."/>
            <person name="Thompson L.S."/>
            <person name="Watkins K.L."/>
            <person name="Yang Q."/>
            <person name="Yu C."/>
            <person name="Zafar N."/>
            <person name="Zhou L."/>
            <person name="Kuske C.R."/>
        </authorList>
    </citation>
    <scope>NUCLEOTIDE SEQUENCE [LARGE SCALE GENOMIC DNA]</scope>
    <source>
        <strain evidence="10 11">Ellin345</strain>
    </source>
</reference>
<dbReference type="GO" id="GO:0000160">
    <property type="term" value="P:phosphorelay signal transduction system"/>
    <property type="evidence" value="ECO:0007669"/>
    <property type="project" value="InterPro"/>
</dbReference>
<dbReference type="PROSITE" id="PS00675">
    <property type="entry name" value="SIGMA54_INTERACT_1"/>
    <property type="match status" value="1"/>
</dbReference>
<dbReference type="FunFam" id="3.40.50.300:FF:000006">
    <property type="entry name" value="DNA-binding transcriptional regulator NtrC"/>
    <property type="match status" value="1"/>
</dbReference>
<dbReference type="Gene3D" id="1.10.10.60">
    <property type="entry name" value="Homeodomain-like"/>
    <property type="match status" value="1"/>
</dbReference>
<dbReference type="InterPro" id="IPR025943">
    <property type="entry name" value="Sigma_54_int_dom_ATP-bd_2"/>
</dbReference>
<dbReference type="InterPro" id="IPR025944">
    <property type="entry name" value="Sigma_54_int_dom_CS"/>
</dbReference>
<dbReference type="Pfam" id="PF00158">
    <property type="entry name" value="Sigma54_activat"/>
    <property type="match status" value="1"/>
</dbReference>
<dbReference type="PANTHER" id="PTHR32071">
    <property type="entry name" value="TRANSCRIPTIONAL REGULATORY PROTEIN"/>
    <property type="match status" value="1"/>
</dbReference>
<dbReference type="Pfam" id="PF00072">
    <property type="entry name" value="Response_reg"/>
    <property type="match status" value="1"/>
</dbReference>
<dbReference type="Pfam" id="PF02954">
    <property type="entry name" value="HTH_8"/>
    <property type="match status" value="1"/>
</dbReference>
<keyword evidence="2" id="KW-0067">ATP-binding</keyword>
<keyword evidence="1" id="KW-0547">Nucleotide-binding</keyword>
<dbReference type="Gene3D" id="3.40.50.300">
    <property type="entry name" value="P-loop containing nucleotide triphosphate hydrolases"/>
    <property type="match status" value="1"/>
</dbReference>
<dbReference type="Gene3D" id="3.40.50.2300">
    <property type="match status" value="1"/>
</dbReference>
<dbReference type="Pfam" id="PF25601">
    <property type="entry name" value="AAA_lid_14"/>
    <property type="match status" value="1"/>
</dbReference>
<evidence type="ECO:0000313" key="11">
    <source>
        <dbReference type="Proteomes" id="UP000002432"/>
    </source>
</evidence>
<dbReference type="PROSITE" id="PS50045">
    <property type="entry name" value="SIGMA54_INTERACT_4"/>
    <property type="match status" value="1"/>
</dbReference>
<evidence type="ECO:0000256" key="5">
    <source>
        <dbReference type="ARBA" id="ARBA00023163"/>
    </source>
</evidence>